<evidence type="ECO:0000313" key="3">
    <source>
        <dbReference type="Proteomes" id="UP000479190"/>
    </source>
</evidence>
<evidence type="ECO:0000259" key="1">
    <source>
        <dbReference type="PROSITE" id="PS50878"/>
    </source>
</evidence>
<dbReference type="SUPFAM" id="SSF56672">
    <property type="entry name" value="DNA/RNA polymerases"/>
    <property type="match status" value="1"/>
</dbReference>
<dbReference type="PANTHER" id="PTHR19446">
    <property type="entry name" value="REVERSE TRANSCRIPTASES"/>
    <property type="match status" value="1"/>
</dbReference>
<dbReference type="InterPro" id="IPR005135">
    <property type="entry name" value="Endo/exonuclease/phosphatase"/>
</dbReference>
<keyword evidence="3" id="KW-1185">Reference proteome</keyword>
<dbReference type="InterPro" id="IPR036691">
    <property type="entry name" value="Endo/exonu/phosph_ase_sf"/>
</dbReference>
<feature type="domain" description="Reverse transcriptase" evidence="1">
    <location>
        <begin position="296"/>
        <end position="573"/>
    </location>
</feature>
<dbReference type="InterPro" id="IPR000477">
    <property type="entry name" value="RT_dom"/>
</dbReference>
<dbReference type="SUPFAM" id="SSF56219">
    <property type="entry name" value="DNase I-like"/>
    <property type="match status" value="1"/>
</dbReference>
<accession>A0A6H5INY5</accession>
<dbReference type="EMBL" id="CADCXV010000946">
    <property type="protein sequence ID" value="CAB0039232.1"/>
    <property type="molecule type" value="Genomic_DNA"/>
</dbReference>
<gene>
    <name evidence="2" type="ORF">TBRA_LOCUS10983</name>
</gene>
<protein>
    <recommendedName>
        <fullName evidence="1">Reverse transcriptase domain-containing protein</fullName>
    </recommendedName>
</protein>
<dbReference type="InterPro" id="IPR043502">
    <property type="entry name" value="DNA/RNA_pol_sf"/>
</dbReference>
<organism evidence="2 3">
    <name type="scientific">Trichogramma brassicae</name>
    <dbReference type="NCBI Taxonomy" id="86971"/>
    <lineage>
        <taxon>Eukaryota</taxon>
        <taxon>Metazoa</taxon>
        <taxon>Ecdysozoa</taxon>
        <taxon>Arthropoda</taxon>
        <taxon>Hexapoda</taxon>
        <taxon>Insecta</taxon>
        <taxon>Pterygota</taxon>
        <taxon>Neoptera</taxon>
        <taxon>Endopterygota</taxon>
        <taxon>Hymenoptera</taxon>
        <taxon>Apocrita</taxon>
        <taxon>Proctotrupomorpha</taxon>
        <taxon>Chalcidoidea</taxon>
        <taxon>Trichogrammatidae</taxon>
        <taxon>Trichogramma</taxon>
    </lineage>
</organism>
<dbReference type="Gene3D" id="3.60.10.10">
    <property type="entry name" value="Endonuclease/exonuclease/phosphatase"/>
    <property type="match status" value="1"/>
</dbReference>
<dbReference type="PROSITE" id="PS50878">
    <property type="entry name" value="RT_POL"/>
    <property type="match status" value="1"/>
</dbReference>
<sequence length="612" mass="68518">MPPRTWISDADNQSAIWVCGRAPVQRYSSGQSHFYTWAQIAGIFIFSIYAPPRLSHEEFTGLLSNIVDEARGKTPILVAGDFNAWSTEWGSRETKPRGEALLDALAPPGCPPAEHRFETDGEVIAGGVNRSTGGTTASRSCLRLRRRAQRARGRADETICREEFADARRRLHRAIKASKRLCWRQLCDEADCDVWGKPYRVVMSRLRAPRTSPPSAPELVRRAVSTLFPMIVPRPIDAPPLLEEHLIPEVGVEELRWAYGRVRIGAAPGPDGIPNIAALKAAVEACFENFRRVFTVCLRKGCFPTRWKRQRLVLMLKPGKPAMEPSSYRPLCMLDTAGKILERIIAGRLETHTEGPAGLADSQYGFRKGRSTVDAIQAVLSTARTAISGKRWHRGTKEYCAIITLDVRNAFNSARWNKILIALSQMEVPAYLLRIVSSYFLDRVLEFTTDDGSETYEVTAGVPQGSVLGPILWNVMYDRILRLKLPRSAKIVGFADDIAVTVVAKHLDLVEFYSNETIRLVRAALTDLGLQTADQKTEVLLVTSRKVRETITLRAGDHYITSAPCIRYLGVHIDARLRFDEHLRIVSDKANRGSRCPAGYYAKHRRSKEQST</sequence>
<dbReference type="CDD" id="cd01650">
    <property type="entry name" value="RT_nLTR_like"/>
    <property type="match status" value="1"/>
</dbReference>
<name>A0A6H5INY5_9HYME</name>
<dbReference type="OrthoDB" id="8036339at2759"/>
<evidence type="ECO:0000313" key="2">
    <source>
        <dbReference type="EMBL" id="CAB0039232.1"/>
    </source>
</evidence>
<dbReference type="Proteomes" id="UP000479190">
    <property type="component" value="Unassembled WGS sequence"/>
</dbReference>
<dbReference type="AlphaFoldDB" id="A0A6H5INY5"/>
<dbReference type="Pfam" id="PF00078">
    <property type="entry name" value="RVT_1"/>
    <property type="match status" value="1"/>
</dbReference>
<proteinExistence type="predicted"/>
<dbReference type="GO" id="GO:0003824">
    <property type="term" value="F:catalytic activity"/>
    <property type="evidence" value="ECO:0007669"/>
    <property type="project" value="InterPro"/>
</dbReference>
<dbReference type="GO" id="GO:0071897">
    <property type="term" value="P:DNA biosynthetic process"/>
    <property type="evidence" value="ECO:0007669"/>
    <property type="project" value="UniProtKB-ARBA"/>
</dbReference>
<reference evidence="2 3" key="1">
    <citation type="submission" date="2020-02" db="EMBL/GenBank/DDBJ databases">
        <authorList>
            <person name="Ferguson B K."/>
        </authorList>
    </citation>
    <scope>NUCLEOTIDE SEQUENCE [LARGE SCALE GENOMIC DNA]</scope>
</reference>
<dbReference type="Pfam" id="PF14529">
    <property type="entry name" value="Exo_endo_phos_2"/>
    <property type="match status" value="1"/>
</dbReference>